<name>J9DEX8_9PROT</name>
<evidence type="ECO:0000256" key="3">
    <source>
        <dbReference type="ARBA" id="ARBA00023163"/>
    </source>
</evidence>
<keyword evidence="2 4" id="KW-0238">DNA-binding</keyword>
<dbReference type="OrthoDB" id="7468777at2"/>
<dbReference type="PROSITE" id="PS50977">
    <property type="entry name" value="HTH_TETR_2"/>
    <property type="match status" value="1"/>
</dbReference>
<protein>
    <recommendedName>
        <fullName evidence="5">HTH tetR-type domain-containing protein</fullName>
    </recommendedName>
</protein>
<evidence type="ECO:0000313" key="6">
    <source>
        <dbReference type="EMBL" id="EJW20441.1"/>
    </source>
</evidence>
<feature type="DNA-binding region" description="H-T-H motif" evidence="4">
    <location>
        <begin position="42"/>
        <end position="61"/>
    </location>
</feature>
<organism evidence="6 7">
    <name type="scientific">alpha proteobacterium IMCC14465</name>
    <dbReference type="NCBI Taxonomy" id="1220535"/>
    <lineage>
        <taxon>Bacteria</taxon>
        <taxon>Pseudomonadati</taxon>
        <taxon>Pseudomonadota</taxon>
        <taxon>Alphaproteobacteria</taxon>
        <taxon>PS1 clade</taxon>
    </lineage>
</organism>
<comment type="caution">
    <text evidence="6">The sequence shown here is derived from an EMBL/GenBank/DDBJ whole genome shotgun (WGS) entry which is preliminary data.</text>
</comment>
<keyword evidence="3" id="KW-0804">Transcription</keyword>
<dbReference type="GO" id="GO:0045892">
    <property type="term" value="P:negative regulation of DNA-templated transcription"/>
    <property type="evidence" value="ECO:0007669"/>
    <property type="project" value="InterPro"/>
</dbReference>
<dbReference type="Proteomes" id="UP000004836">
    <property type="component" value="Unassembled WGS sequence"/>
</dbReference>
<dbReference type="InterPro" id="IPR009057">
    <property type="entry name" value="Homeodomain-like_sf"/>
</dbReference>
<evidence type="ECO:0000259" key="5">
    <source>
        <dbReference type="PROSITE" id="PS50977"/>
    </source>
</evidence>
<dbReference type="Pfam" id="PF02909">
    <property type="entry name" value="TetR_C_1"/>
    <property type="match status" value="1"/>
</dbReference>
<dbReference type="InterPro" id="IPR001647">
    <property type="entry name" value="HTH_TetR"/>
</dbReference>
<dbReference type="InterPro" id="IPR036271">
    <property type="entry name" value="Tet_transcr_reg_TetR-rel_C_sf"/>
</dbReference>
<dbReference type="EMBL" id="ALYF01000010">
    <property type="protein sequence ID" value="EJW20441.1"/>
    <property type="molecule type" value="Genomic_DNA"/>
</dbReference>
<evidence type="ECO:0000256" key="2">
    <source>
        <dbReference type="ARBA" id="ARBA00023125"/>
    </source>
</evidence>
<evidence type="ECO:0000313" key="7">
    <source>
        <dbReference type="Proteomes" id="UP000004836"/>
    </source>
</evidence>
<dbReference type="InterPro" id="IPR004111">
    <property type="entry name" value="Repressor_TetR_C"/>
</dbReference>
<keyword evidence="7" id="KW-1185">Reference proteome</keyword>
<dbReference type="SUPFAM" id="SSF48498">
    <property type="entry name" value="Tetracyclin repressor-like, C-terminal domain"/>
    <property type="match status" value="1"/>
</dbReference>
<feature type="domain" description="HTH tetR-type" evidence="5">
    <location>
        <begin position="19"/>
        <end position="79"/>
    </location>
</feature>
<dbReference type="Pfam" id="PF00440">
    <property type="entry name" value="TetR_N"/>
    <property type="match status" value="1"/>
</dbReference>
<dbReference type="STRING" id="1220535.IMCC14465_17340"/>
<dbReference type="SUPFAM" id="SSF46689">
    <property type="entry name" value="Homeodomain-like"/>
    <property type="match status" value="1"/>
</dbReference>
<dbReference type="Gene3D" id="1.10.357.10">
    <property type="entry name" value="Tetracycline Repressor, domain 2"/>
    <property type="match status" value="1"/>
</dbReference>
<gene>
    <name evidence="6" type="ORF">IMCC14465_17340</name>
</gene>
<proteinExistence type="predicted"/>
<accession>J9DEX8</accession>
<dbReference type="AlphaFoldDB" id="J9DEX8"/>
<evidence type="ECO:0000256" key="1">
    <source>
        <dbReference type="ARBA" id="ARBA00023015"/>
    </source>
</evidence>
<sequence>MTSQSTELPQNFEKKETRGRKRLLKRDDILKGALSIGLDNLTMKTLAEHLNVGTATLYQYFENRENLMMEAAEYSIKLLPFPDYRGQGWQELAIEYTQNVQRILKQHPSFIHSHPVTDYGYKIHFTLTEKILTDLVSCGLDAKQAIQVAHIITMASYGGAVEAIRQERLPIEGADIQSYIAGQFKEMDSNEFPILSENIEDFILSAEDKTNFLLKIALANIQSEFEKK</sequence>
<dbReference type="GO" id="GO:0003677">
    <property type="term" value="F:DNA binding"/>
    <property type="evidence" value="ECO:0007669"/>
    <property type="project" value="UniProtKB-UniRule"/>
</dbReference>
<keyword evidence="1" id="KW-0805">Transcription regulation</keyword>
<reference evidence="6 7" key="1">
    <citation type="journal article" date="2012" name="J. Bacteriol.">
        <title>Genome Sequence of Strain IMCC14465, Isolated from the East Sea, Belonging to the PS1 Clade of Alphaproteobacteria.</title>
        <authorList>
            <person name="Yang S.J."/>
            <person name="Kang I."/>
            <person name="Cho J.C."/>
        </authorList>
    </citation>
    <scope>NUCLEOTIDE SEQUENCE [LARGE SCALE GENOMIC DNA]</scope>
    <source>
        <strain evidence="6 7">IMCC14465</strain>
    </source>
</reference>
<dbReference type="eggNOG" id="COG1309">
    <property type="taxonomic scope" value="Bacteria"/>
</dbReference>
<evidence type="ECO:0000256" key="4">
    <source>
        <dbReference type="PROSITE-ProRule" id="PRU00335"/>
    </source>
</evidence>